<reference evidence="1 2" key="1">
    <citation type="journal article" date="2019" name="Int. J. Syst. Evol. Microbiol.">
        <title>The Global Catalogue of Microorganisms (GCM) 10K type strain sequencing project: providing services to taxonomists for standard genome sequencing and annotation.</title>
        <authorList>
            <consortium name="The Broad Institute Genomics Platform"/>
            <consortium name="The Broad Institute Genome Sequencing Center for Infectious Disease"/>
            <person name="Wu L."/>
            <person name="Ma J."/>
        </authorList>
    </citation>
    <scope>NUCLEOTIDE SEQUENCE [LARGE SCALE GENOMIC DNA]</scope>
    <source>
        <strain evidence="1 2">JCM 15974</strain>
    </source>
</reference>
<keyword evidence="2" id="KW-1185">Reference proteome</keyword>
<gene>
    <name evidence="1" type="ORF">GCM10009430_37440</name>
</gene>
<dbReference type="EMBL" id="BAAAGE010000003">
    <property type="protein sequence ID" value="GAA0728358.1"/>
    <property type="molecule type" value="Genomic_DNA"/>
</dbReference>
<sequence length="178" mass="20757">MKKTILIFIALQIGITAYSQEEKRFEPGSELIEKTIISQINPKSKILFIFKDDTHLVNFYEDLEKKIKKRFRKSKHKISFNYELTSSTPLESDLKSTPQKKYDQIDHDYICIISISSIEGWDDHLLEERKQSYYVNIKMSKTGTNIICVSGKIKVHSTFVISTQNLNTSELIYKLINL</sequence>
<organism evidence="1 2">
    <name type="scientific">Aquimarina litoralis</name>
    <dbReference type="NCBI Taxonomy" id="584605"/>
    <lineage>
        <taxon>Bacteria</taxon>
        <taxon>Pseudomonadati</taxon>
        <taxon>Bacteroidota</taxon>
        <taxon>Flavobacteriia</taxon>
        <taxon>Flavobacteriales</taxon>
        <taxon>Flavobacteriaceae</taxon>
        <taxon>Aquimarina</taxon>
    </lineage>
</organism>
<dbReference type="Proteomes" id="UP001501758">
    <property type="component" value="Unassembled WGS sequence"/>
</dbReference>
<proteinExistence type="predicted"/>
<name>A0ABN1J5B0_9FLAO</name>
<evidence type="ECO:0000313" key="2">
    <source>
        <dbReference type="Proteomes" id="UP001501758"/>
    </source>
</evidence>
<dbReference type="RefSeq" id="WP_343913777.1">
    <property type="nucleotide sequence ID" value="NZ_BAAAGE010000003.1"/>
</dbReference>
<protein>
    <recommendedName>
        <fullName evidence="3">YfiR family protein</fullName>
    </recommendedName>
</protein>
<accession>A0ABN1J5B0</accession>
<evidence type="ECO:0008006" key="3">
    <source>
        <dbReference type="Google" id="ProtNLM"/>
    </source>
</evidence>
<evidence type="ECO:0000313" key="1">
    <source>
        <dbReference type="EMBL" id="GAA0728358.1"/>
    </source>
</evidence>
<comment type="caution">
    <text evidence="1">The sequence shown here is derived from an EMBL/GenBank/DDBJ whole genome shotgun (WGS) entry which is preliminary data.</text>
</comment>